<evidence type="ECO:0000313" key="3">
    <source>
        <dbReference type="Proteomes" id="UP001549920"/>
    </source>
</evidence>
<evidence type="ECO:0000256" key="1">
    <source>
        <dbReference type="SAM" id="MobiDB-lite"/>
    </source>
</evidence>
<reference evidence="2 3" key="1">
    <citation type="submission" date="2024-06" db="EMBL/GenBank/DDBJ databases">
        <title>A chromosome-level genome assembly of beet webworm, Loxostege sticticalis.</title>
        <authorList>
            <person name="Zhang Y."/>
        </authorList>
    </citation>
    <scope>NUCLEOTIDE SEQUENCE [LARGE SCALE GENOMIC DNA]</scope>
    <source>
        <strain evidence="2">AQ026</strain>
        <tissue evidence="2">Whole body</tissue>
    </source>
</reference>
<dbReference type="PANTHER" id="PTHR10773:SF19">
    <property type="match status" value="1"/>
</dbReference>
<organism evidence="2 3">
    <name type="scientific">Loxostege sticticalis</name>
    <name type="common">Beet webworm moth</name>
    <dbReference type="NCBI Taxonomy" id="481309"/>
    <lineage>
        <taxon>Eukaryota</taxon>
        <taxon>Metazoa</taxon>
        <taxon>Ecdysozoa</taxon>
        <taxon>Arthropoda</taxon>
        <taxon>Hexapoda</taxon>
        <taxon>Insecta</taxon>
        <taxon>Pterygota</taxon>
        <taxon>Neoptera</taxon>
        <taxon>Endopterygota</taxon>
        <taxon>Lepidoptera</taxon>
        <taxon>Glossata</taxon>
        <taxon>Ditrysia</taxon>
        <taxon>Pyraloidea</taxon>
        <taxon>Crambidae</taxon>
        <taxon>Pyraustinae</taxon>
        <taxon>Loxostege</taxon>
    </lineage>
</organism>
<accession>A0ABR3HXK7</accession>
<name>A0ABR3HXK7_LOXSC</name>
<protein>
    <submittedName>
        <fullName evidence="2">Uncharacterized protein</fullName>
    </submittedName>
</protein>
<feature type="compositionally biased region" description="Polar residues" evidence="1">
    <location>
        <begin position="127"/>
        <end position="142"/>
    </location>
</feature>
<sequence length="743" mass="85767">MDSTSDSENEEVLELCKQLKIKVPLKKQKLRNVSLSELENIDLNNLPVQILPEFASVCNASVLLNQELSQEPVTLAADTEDVVQHYVEALSQDTVPPSCEELPQNIVLQDPATHLDVPLSLETTPYSVEEQPSVSTATTNPSFMLEKQPSDDEYGDLNSNRKRSIKGFGDSKKWDKSRTKLKRMKGEEYVGYRRDKKVVGNEKFKVLHDVPRPAREMGPRCTSKFCTKSKVRGCSNLTDDERQNIFSKFWKDMTWEQRKQYVVSNVLICEKKQIKNTISSRRTDSKQYFLNTSIGRIQVCMQTFLKTLGLKESTVRCWVASSEHGIAKTSNNDVNEEDRIIKKDDMAFLKQFFALLPKMPSHYCRANTSKQYLEPIIEDKTTLYKLYAMECQKVERAALSRWTLCRVFDELNLSLFTPKKDQCDTCCSHKVGNITDDIYNAHIRSKDLARDQKEKDKDRAKKFGDVHVFTHDLQAVKLCPQLQASALYYKTKLCVHNFTMYNLATKDVYCYWFDETNAGLTASVFISCIIHILRRTLEDKCVPIILYSDGCTAQNRNVFLANALLQLAIEKNVVIEQKILEKGHTQMECDAVHSSIEQKTKNKEIFLPSQYAALSKEARPKQPYIVEYLSYEFFDDYTQKTTFIYDSIRPGRTTNDPTVTDLKVLQYNPDGIIKYKLSFDAEYQELPRGRTRRRMLMFPENLPSKPKLYQSAIKIAESKWRHLQELKAVIPFDCHSYYDSLPH</sequence>
<evidence type="ECO:0000313" key="2">
    <source>
        <dbReference type="EMBL" id="KAL0881292.1"/>
    </source>
</evidence>
<dbReference type="Proteomes" id="UP001549920">
    <property type="component" value="Unassembled WGS sequence"/>
</dbReference>
<gene>
    <name evidence="2" type="ORF">ABMA27_001175</name>
</gene>
<dbReference type="EMBL" id="JBEUOH010000011">
    <property type="protein sequence ID" value="KAL0881292.1"/>
    <property type="molecule type" value="Genomic_DNA"/>
</dbReference>
<dbReference type="PANTHER" id="PTHR10773">
    <property type="entry name" value="DNA-DIRECTED RNA POLYMERASES I, II, AND III SUBUNIT RPABC2"/>
    <property type="match status" value="1"/>
</dbReference>
<comment type="caution">
    <text evidence="2">The sequence shown here is derived from an EMBL/GenBank/DDBJ whole genome shotgun (WGS) entry which is preliminary data.</text>
</comment>
<proteinExistence type="predicted"/>
<feature type="region of interest" description="Disordered" evidence="1">
    <location>
        <begin position="127"/>
        <end position="173"/>
    </location>
</feature>
<keyword evidence="3" id="KW-1185">Reference proteome</keyword>